<evidence type="ECO:0000313" key="11">
    <source>
        <dbReference type="Proteomes" id="UP000578449"/>
    </source>
</evidence>
<evidence type="ECO:0000313" key="10">
    <source>
        <dbReference type="EMBL" id="MBB5140288.1"/>
    </source>
</evidence>
<reference evidence="10 11" key="1">
    <citation type="submission" date="2020-08" db="EMBL/GenBank/DDBJ databases">
        <title>Genomic Encyclopedia of Type Strains, Phase IV (KMG-IV): sequencing the most valuable type-strain genomes for metagenomic binning, comparative biology and taxonomic classification.</title>
        <authorList>
            <person name="Goeker M."/>
        </authorList>
    </citation>
    <scope>NUCLEOTIDE SEQUENCE [LARGE SCALE GENOMIC DNA]</scope>
    <source>
        <strain evidence="10 11">DSM 45615</strain>
    </source>
</reference>
<dbReference type="RefSeq" id="WP_185057084.1">
    <property type="nucleotide sequence ID" value="NZ_BAABIX010000056.1"/>
</dbReference>
<evidence type="ECO:0000256" key="3">
    <source>
        <dbReference type="ARBA" id="ARBA00022982"/>
    </source>
</evidence>
<dbReference type="PROSITE" id="PS51352">
    <property type="entry name" value="THIOREDOXIN_2"/>
    <property type="match status" value="1"/>
</dbReference>
<accession>A0A840PLA5</accession>
<dbReference type="FunFam" id="3.40.30.10:FF:000001">
    <property type="entry name" value="Thioredoxin"/>
    <property type="match status" value="1"/>
</dbReference>
<evidence type="ECO:0000256" key="1">
    <source>
        <dbReference type="ARBA" id="ARBA00008987"/>
    </source>
</evidence>
<dbReference type="NCBIfam" id="TIGR01068">
    <property type="entry name" value="thioredoxin"/>
    <property type="match status" value="1"/>
</dbReference>
<dbReference type="Pfam" id="PF00085">
    <property type="entry name" value="Thioredoxin"/>
    <property type="match status" value="1"/>
</dbReference>
<evidence type="ECO:0000256" key="8">
    <source>
        <dbReference type="PIRSR" id="PIRSR000077-4"/>
    </source>
</evidence>
<feature type="disulfide bond" description="Redox-active" evidence="8">
    <location>
        <begin position="29"/>
        <end position="32"/>
    </location>
</feature>
<comment type="caution">
    <text evidence="10">The sequence shown here is derived from an EMBL/GenBank/DDBJ whole genome shotgun (WGS) entry which is preliminary data.</text>
</comment>
<dbReference type="GO" id="GO:0045454">
    <property type="term" value="P:cell redox homeostasis"/>
    <property type="evidence" value="ECO:0007669"/>
    <property type="project" value="TreeGrafter"/>
</dbReference>
<keyword evidence="2" id="KW-0813">Transport</keyword>
<dbReference type="Gene3D" id="3.40.30.10">
    <property type="entry name" value="Glutaredoxin"/>
    <property type="match status" value="1"/>
</dbReference>
<evidence type="ECO:0000256" key="4">
    <source>
        <dbReference type="ARBA" id="ARBA00023157"/>
    </source>
</evidence>
<dbReference type="AlphaFoldDB" id="A0A840PLA5"/>
<dbReference type="PRINTS" id="PR00421">
    <property type="entry name" value="THIOREDOXIN"/>
</dbReference>
<gene>
    <name evidence="10" type="ORF">HNP84_010055</name>
</gene>
<dbReference type="SUPFAM" id="SSF52833">
    <property type="entry name" value="Thioredoxin-like"/>
    <property type="match status" value="1"/>
</dbReference>
<dbReference type="PIRSF" id="PIRSF000077">
    <property type="entry name" value="Thioredoxin"/>
    <property type="match status" value="1"/>
</dbReference>
<dbReference type="GO" id="GO:0005829">
    <property type="term" value="C:cytosol"/>
    <property type="evidence" value="ECO:0007669"/>
    <property type="project" value="TreeGrafter"/>
</dbReference>
<evidence type="ECO:0000256" key="6">
    <source>
        <dbReference type="NCBIfam" id="TIGR01068"/>
    </source>
</evidence>
<name>A0A840PLA5_9ACTN</name>
<dbReference type="EMBL" id="JACHGN010000040">
    <property type="protein sequence ID" value="MBB5140288.1"/>
    <property type="molecule type" value="Genomic_DNA"/>
</dbReference>
<protein>
    <recommendedName>
        <fullName evidence="6 7">Thioredoxin</fullName>
    </recommendedName>
</protein>
<comment type="similarity">
    <text evidence="1 7">Belongs to the thioredoxin family.</text>
</comment>
<dbReference type="InterPro" id="IPR036249">
    <property type="entry name" value="Thioredoxin-like_sf"/>
</dbReference>
<organism evidence="10 11">
    <name type="scientific">Thermocatellispora tengchongensis</name>
    <dbReference type="NCBI Taxonomy" id="1073253"/>
    <lineage>
        <taxon>Bacteria</taxon>
        <taxon>Bacillati</taxon>
        <taxon>Actinomycetota</taxon>
        <taxon>Actinomycetes</taxon>
        <taxon>Streptosporangiales</taxon>
        <taxon>Streptosporangiaceae</taxon>
        <taxon>Thermocatellispora</taxon>
    </lineage>
</organism>
<keyword evidence="3" id="KW-0249">Electron transport</keyword>
<dbReference type="PROSITE" id="PS00194">
    <property type="entry name" value="THIOREDOXIN_1"/>
    <property type="match status" value="1"/>
</dbReference>
<sequence>MITLTTQNFEEQVLHNDKPVLVEFWADWCGPCKMVAPVLEQIEAEEGDRLTIGKLDGDAEQEIVARYNVMGFPTMLLFRDGEIVQEIVGARPKRMIMAALEPHL</sequence>
<dbReference type="CDD" id="cd02947">
    <property type="entry name" value="TRX_family"/>
    <property type="match status" value="1"/>
</dbReference>
<evidence type="ECO:0000256" key="2">
    <source>
        <dbReference type="ARBA" id="ARBA00022448"/>
    </source>
</evidence>
<keyword evidence="4 8" id="KW-1015">Disulfide bond</keyword>
<dbReference type="InterPro" id="IPR013766">
    <property type="entry name" value="Thioredoxin_domain"/>
</dbReference>
<proteinExistence type="inferred from homology"/>
<dbReference type="GO" id="GO:0015035">
    <property type="term" value="F:protein-disulfide reductase activity"/>
    <property type="evidence" value="ECO:0007669"/>
    <property type="project" value="UniProtKB-UniRule"/>
</dbReference>
<feature type="domain" description="Thioredoxin" evidence="9">
    <location>
        <begin position="1"/>
        <end position="104"/>
    </location>
</feature>
<keyword evidence="11" id="KW-1185">Reference proteome</keyword>
<evidence type="ECO:0000256" key="7">
    <source>
        <dbReference type="PIRNR" id="PIRNR000077"/>
    </source>
</evidence>
<evidence type="ECO:0000259" key="9">
    <source>
        <dbReference type="PROSITE" id="PS51352"/>
    </source>
</evidence>
<evidence type="ECO:0000256" key="5">
    <source>
        <dbReference type="ARBA" id="ARBA00023284"/>
    </source>
</evidence>
<dbReference type="Proteomes" id="UP000578449">
    <property type="component" value="Unassembled WGS sequence"/>
</dbReference>
<dbReference type="PANTHER" id="PTHR45663">
    <property type="entry name" value="GEO12009P1"/>
    <property type="match status" value="1"/>
</dbReference>
<dbReference type="PANTHER" id="PTHR45663:SF11">
    <property type="entry name" value="GEO12009P1"/>
    <property type="match status" value="1"/>
</dbReference>
<dbReference type="InterPro" id="IPR017937">
    <property type="entry name" value="Thioredoxin_CS"/>
</dbReference>
<dbReference type="InterPro" id="IPR005746">
    <property type="entry name" value="Thioredoxin"/>
</dbReference>
<keyword evidence="5 8" id="KW-0676">Redox-active center</keyword>